<evidence type="ECO:0000256" key="2">
    <source>
        <dbReference type="ARBA" id="ARBA00005262"/>
    </source>
</evidence>
<dbReference type="PANTHER" id="PTHR43663">
    <property type="entry name" value="CHROMATE TRANSPORT PROTEIN-RELATED"/>
    <property type="match status" value="1"/>
</dbReference>
<evidence type="ECO:0000313" key="8">
    <source>
        <dbReference type="EMBL" id="MBE6269876.1"/>
    </source>
</evidence>
<evidence type="ECO:0000256" key="6">
    <source>
        <dbReference type="ARBA" id="ARBA00023136"/>
    </source>
</evidence>
<gene>
    <name evidence="8" type="ORF">E7101_02875</name>
</gene>
<evidence type="ECO:0000256" key="7">
    <source>
        <dbReference type="SAM" id="Phobius"/>
    </source>
</evidence>
<comment type="caution">
    <text evidence="8">The sequence shown here is derived from an EMBL/GenBank/DDBJ whole genome shotgun (WGS) entry which is preliminary data.</text>
</comment>
<comment type="similarity">
    <text evidence="2">Belongs to the chromate ion transporter (CHR) (TC 2.A.51) family.</text>
</comment>
<dbReference type="GO" id="GO:0005886">
    <property type="term" value="C:plasma membrane"/>
    <property type="evidence" value="ECO:0007669"/>
    <property type="project" value="UniProtKB-SubCell"/>
</dbReference>
<dbReference type="GO" id="GO:0015109">
    <property type="term" value="F:chromate transmembrane transporter activity"/>
    <property type="evidence" value="ECO:0007669"/>
    <property type="project" value="InterPro"/>
</dbReference>
<feature type="transmembrane region" description="Helical" evidence="7">
    <location>
        <begin position="77"/>
        <end position="100"/>
    </location>
</feature>
<comment type="subcellular location">
    <subcellularLocation>
        <location evidence="1">Cell membrane</location>
        <topology evidence="1">Multi-pass membrane protein</topology>
    </subcellularLocation>
</comment>
<keyword evidence="6 7" id="KW-0472">Membrane</keyword>
<dbReference type="InterPro" id="IPR052518">
    <property type="entry name" value="CHR_Transporter"/>
</dbReference>
<dbReference type="Proteomes" id="UP000806522">
    <property type="component" value="Unassembled WGS sequence"/>
</dbReference>
<dbReference type="InterPro" id="IPR003370">
    <property type="entry name" value="Chromate_transpt"/>
</dbReference>
<keyword evidence="3" id="KW-1003">Cell membrane</keyword>
<evidence type="ECO:0000256" key="1">
    <source>
        <dbReference type="ARBA" id="ARBA00004651"/>
    </source>
</evidence>
<feature type="transmembrane region" description="Helical" evidence="7">
    <location>
        <begin position="143"/>
        <end position="173"/>
    </location>
</feature>
<feature type="transmembrane region" description="Helical" evidence="7">
    <location>
        <begin position="12"/>
        <end position="30"/>
    </location>
</feature>
<keyword evidence="4 7" id="KW-0812">Transmembrane</keyword>
<dbReference type="EMBL" id="SUYC01000002">
    <property type="protein sequence ID" value="MBE6269876.1"/>
    <property type="molecule type" value="Genomic_DNA"/>
</dbReference>
<dbReference type="AlphaFoldDB" id="A0A9D5P6A0"/>
<evidence type="ECO:0000256" key="4">
    <source>
        <dbReference type="ARBA" id="ARBA00022692"/>
    </source>
</evidence>
<accession>A0A9D5P6A0</accession>
<protein>
    <submittedName>
        <fullName evidence="8">Chromate transporter</fullName>
    </submittedName>
</protein>
<evidence type="ECO:0000256" key="5">
    <source>
        <dbReference type="ARBA" id="ARBA00022989"/>
    </source>
</evidence>
<dbReference type="Pfam" id="PF02417">
    <property type="entry name" value="Chromate_transp"/>
    <property type="match status" value="1"/>
</dbReference>
<name>A0A9D5P6A0_XYLRU</name>
<evidence type="ECO:0000313" key="9">
    <source>
        <dbReference type="Proteomes" id="UP000806522"/>
    </source>
</evidence>
<reference evidence="8" key="1">
    <citation type="submission" date="2019-04" db="EMBL/GenBank/DDBJ databases">
        <title>Evolution of Biomass-Degrading Anaerobic Consortia Revealed by Metagenomics.</title>
        <authorList>
            <person name="Peng X."/>
        </authorList>
    </citation>
    <scope>NUCLEOTIDE SEQUENCE</scope>
    <source>
        <strain evidence="8">SIG140</strain>
    </source>
</reference>
<organism evidence="8 9">
    <name type="scientific">Xylanibacter ruminicola</name>
    <name type="common">Prevotella ruminicola</name>
    <dbReference type="NCBI Taxonomy" id="839"/>
    <lineage>
        <taxon>Bacteria</taxon>
        <taxon>Pseudomonadati</taxon>
        <taxon>Bacteroidota</taxon>
        <taxon>Bacteroidia</taxon>
        <taxon>Bacteroidales</taxon>
        <taxon>Prevotellaceae</taxon>
        <taxon>Xylanibacter</taxon>
    </lineage>
</organism>
<proteinExistence type="inferred from homology"/>
<feature type="transmembrane region" description="Helical" evidence="7">
    <location>
        <begin position="112"/>
        <end position="131"/>
    </location>
</feature>
<dbReference type="PANTHER" id="PTHR43663:SF2">
    <property type="entry name" value="CHROMATE TRANSPORT PROTEIN-RELATED"/>
    <property type="match status" value="1"/>
</dbReference>
<sequence length="185" mass="20539">MSNIYWESFKIFFHIGIFTLGGGYAMIPLIEEEVVNKKHWVSKEEMLDLIAIAQSCPGVFAINIATFIGYKLRKTRGAICTTLGTALPSFLIILAIAMFFSQFKDNKVVAAMFRGIRPAVVALIAVPTFRLGQRAKLNRYTIWIPIVCALAIWALGVSPIYIIILAAVGGYVYGKFEHADTTTQK</sequence>
<feature type="transmembrane region" description="Helical" evidence="7">
    <location>
        <begin position="50"/>
        <end position="70"/>
    </location>
</feature>
<keyword evidence="5 7" id="KW-1133">Transmembrane helix</keyword>
<evidence type="ECO:0000256" key="3">
    <source>
        <dbReference type="ARBA" id="ARBA00022475"/>
    </source>
</evidence>